<sequence>MQDGRKIVSAVIQEVQLLKSARTIRVQRNVFPTALRSYPHMSEK</sequence>
<evidence type="ECO:0000313" key="1">
    <source>
        <dbReference type="EMBL" id="QDT32626.1"/>
    </source>
</evidence>
<keyword evidence="2" id="KW-1185">Reference proteome</keyword>
<dbReference type="Proteomes" id="UP000315724">
    <property type="component" value="Chromosome"/>
</dbReference>
<dbReference type="AlphaFoldDB" id="A0A517QLW6"/>
<dbReference type="EMBL" id="CP036267">
    <property type="protein sequence ID" value="QDT32626.1"/>
    <property type="molecule type" value="Genomic_DNA"/>
</dbReference>
<organism evidence="1 2">
    <name type="scientific">Thalassoglobus polymorphus</name>
    <dbReference type="NCBI Taxonomy" id="2527994"/>
    <lineage>
        <taxon>Bacteria</taxon>
        <taxon>Pseudomonadati</taxon>
        <taxon>Planctomycetota</taxon>
        <taxon>Planctomycetia</taxon>
        <taxon>Planctomycetales</taxon>
        <taxon>Planctomycetaceae</taxon>
        <taxon>Thalassoglobus</taxon>
    </lineage>
</organism>
<reference evidence="1 2" key="1">
    <citation type="submission" date="2019-02" db="EMBL/GenBank/DDBJ databases">
        <title>Deep-cultivation of Planctomycetes and their phenomic and genomic characterization uncovers novel biology.</title>
        <authorList>
            <person name="Wiegand S."/>
            <person name="Jogler M."/>
            <person name="Boedeker C."/>
            <person name="Pinto D."/>
            <person name="Vollmers J."/>
            <person name="Rivas-Marin E."/>
            <person name="Kohn T."/>
            <person name="Peeters S.H."/>
            <person name="Heuer A."/>
            <person name="Rast P."/>
            <person name="Oberbeckmann S."/>
            <person name="Bunk B."/>
            <person name="Jeske O."/>
            <person name="Meyerdierks A."/>
            <person name="Storesund J.E."/>
            <person name="Kallscheuer N."/>
            <person name="Luecker S."/>
            <person name="Lage O.M."/>
            <person name="Pohl T."/>
            <person name="Merkel B.J."/>
            <person name="Hornburger P."/>
            <person name="Mueller R.-W."/>
            <person name="Bruemmer F."/>
            <person name="Labrenz M."/>
            <person name="Spormann A.M."/>
            <person name="Op den Camp H."/>
            <person name="Overmann J."/>
            <person name="Amann R."/>
            <person name="Jetten M.S.M."/>
            <person name="Mascher T."/>
            <person name="Medema M.H."/>
            <person name="Devos D.P."/>
            <person name="Kaster A.-K."/>
            <person name="Ovreas L."/>
            <person name="Rohde M."/>
            <person name="Galperin M.Y."/>
            <person name="Jogler C."/>
        </authorList>
    </citation>
    <scope>NUCLEOTIDE SEQUENCE [LARGE SCALE GENOMIC DNA]</scope>
    <source>
        <strain evidence="1 2">Mal48</strain>
    </source>
</reference>
<dbReference type="KEGG" id="tpol:Mal48_18730"/>
<protein>
    <submittedName>
        <fullName evidence="1">Uncharacterized protein</fullName>
    </submittedName>
</protein>
<gene>
    <name evidence="1" type="ORF">Mal48_18730</name>
</gene>
<evidence type="ECO:0000313" key="2">
    <source>
        <dbReference type="Proteomes" id="UP000315724"/>
    </source>
</evidence>
<proteinExistence type="predicted"/>
<accession>A0A517QLW6</accession>
<name>A0A517QLW6_9PLAN</name>